<evidence type="ECO:0000313" key="5">
    <source>
        <dbReference type="Proteomes" id="UP000635477"/>
    </source>
</evidence>
<proteinExistence type="predicted"/>
<name>A0A8H4XGX4_9HYPO</name>
<evidence type="ECO:0008006" key="6">
    <source>
        <dbReference type="Google" id="ProtNLM"/>
    </source>
</evidence>
<dbReference type="GO" id="GO:0008270">
    <property type="term" value="F:zinc ion binding"/>
    <property type="evidence" value="ECO:0007669"/>
    <property type="project" value="InterPro"/>
</dbReference>
<keyword evidence="3" id="KW-0812">Transmembrane</keyword>
<evidence type="ECO:0000313" key="4">
    <source>
        <dbReference type="EMBL" id="KAF4974749.1"/>
    </source>
</evidence>
<reference evidence="4" key="1">
    <citation type="journal article" date="2020" name="BMC Genomics">
        <title>Correction to: Identification and distribution of gene clusters required for synthesis of sphingolipid metabolism inhibitors in diverse species of the filamentous fungus Fusarium.</title>
        <authorList>
            <person name="Kim H.S."/>
            <person name="Lohmar J.M."/>
            <person name="Busman M."/>
            <person name="Brown D.W."/>
            <person name="Naumann T.A."/>
            <person name="Divon H.H."/>
            <person name="Lysoe E."/>
            <person name="Uhlig S."/>
            <person name="Proctor R.H."/>
        </authorList>
    </citation>
    <scope>NUCLEOTIDE SEQUENCE</scope>
    <source>
        <strain evidence="4">NRRL 22465</strain>
    </source>
</reference>
<comment type="caution">
    <text evidence="4">The sequence shown here is derived from an EMBL/GenBank/DDBJ whole genome shotgun (WGS) entry which is preliminary data.</text>
</comment>
<dbReference type="Proteomes" id="UP000635477">
    <property type="component" value="Unassembled WGS sequence"/>
</dbReference>
<feature type="compositionally biased region" description="Gly residues" evidence="2">
    <location>
        <begin position="379"/>
        <end position="389"/>
    </location>
</feature>
<keyword evidence="3" id="KW-0472">Membrane</keyword>
<feature type="compositionally biased region" description="Basic and acidic residues" evidence="2">
    <location>
        <begin position="652"/>
        <end position="668"/>
    </location>
</feature>
<keyword evidence="1" id="KW-0539">Nucleus</keyword>
<gene>
    <name evidence="4" type="ORF">FZEAL_8383</name>
</gene>
<protein>
    <recommendedName>
        <fullName evidence="6">Transcription factor</fullName>
    </recommendedName>
</protein>
<feature type="region of interest" description="Disordered" evidence="2">
    <location>
        <begin position="623"/>
        <end position="668"/>
    </location>
</feature>
<feature type="transmembrane region" description="Helical" evidence="3">
    <location>
        <begin position="776"/>
        <end position="796"/>
    </location>
</feature>
<feature type="compositionally biased region" description="Low complexity" evidence="2">
    <location>
        <begin position="623"/>
        <end position="643"/>
    </location>
</feature>
<evidence type="ECO:0000256" key="2">
    <source>
        <dbReference type="SAM" id="MobiDB-lite"/>
    </source>
</evidence>
<feature type="region of interest" description="Disordered" evidence="2">
    <location>
        <begin position="119"/>
        <end position="170"/>
    </location>
</feature>
<keyword evidence="5" id="KW-1185">Reference proteome</keyword>
<dbReference type="GO" id="GO:0000981">
    <property type="term" value="F:DNA-binding transcription factor activity, RNA polymerase II-specific"/>
    <property type="evidence" value="ECO:0007669"/>
    <property type="project" value="InterPro"/>
</dbReference>
<dbReference type="AlphaFoldDB" id="A0A8H4XGX4"/>
<sequence length="861" mass="92370">MSCNPQTSTLPQGFSVFQPTLGAQLQFFPTIGTRELDELVSAYVPGSASVQEKRASISLDFFQYAHMTGQTFKFYPVYSMATPVESPATASPLQDSGYGSSFNASPVMSNWDWSQINAAPSSRRQSPKAGSSQQQAADFSHIPGMKIMTKDGLDVTNSASRGSKTKEQRDHAHLMRIIKACESCKKKKIRCDPSHKKRGVTHSQAQPAKVAKKAKASEPRAVPVVFQDDLAASLAFPAEETFSTTELDSLAASATAGCELWEEFIQYPPVEDYDFFCDPEGYLSPESSLSAYSTKSVTPTSQEDHPGTYSPVNAEVTVPSANLPFNEIDSVHNYVDFNLFSPESSFSEDDQMVPIELSRHVVNQPRSQAPNPLPTESFGGSGGSSGGLTGDLLDTQLATTLSAPQLLLSAGDLGSMAKERDPGAGLEVLSSSASSRMSPDVLSHSTASIEETPYLSVHIPDHQSDVGIMSPSGGSVRIPIFVPVEQGLIPQKVAINHNSIVDPNGTTLQSVCIRPLLGILRRLTSRKDSTFANVSRTRRPGTSGLDQFDTGRHAERVCLQLDLRMQQRLTLIKVIIESVHPQTTLSSVELQSPVATMVATTELSSGNVAAIANANVNAIREESTPLSSSLPSSELSSSSELSPDYSGGDTLTSRRDPKRRDGSTCRDRAQHEIDQANNACHQCVVDASEMNSAAAPLSSGTPDQYRTPEVLNRASSTHIDLETNATATVSTTQLQTQKPQSPKAAKEAEVAPLPCVLYAISAVSSGLLSPCRGLCLTMVLSTVVMLAAITAWSNVLGTQSKQTSGKQRHIPRVRESGTWAAKATSFVTSIRGMVEGLQRKSSTGTKPVVRMVSQSRRLIAV</sequence>
<dbReference type="InterPro" id="IPR001138">
    <property type="entry name" value="Zn2Cys6_DnaBD"/>
</dbReference>
<feature type="compositionally biased region" description="Polar residues" evidence="2">
    <location>
        <begin position="429"/>
        <end position="445"/>
    </location>
</feature>
<keyword evidence="3" id="KW-1133">Transmembrane helix</keyword>
<feature type="region of interest" description="Disordered" evidence="2">
    <location>
        <begin position="418"/>
        <end position="445"/>
    </location>
</feature>
<dbReference type="CDD" id="cd00067">
    <property type="entry name" value="GAL4"/>
    <property type="match status" value="1"/>
</dbReference>
<feature type="compositionally biased region" description="Polar residues" evidence="2">
    <location>
        <begin position="119"/>
        <end position="137"/>
    </location>
</feature>
<dbReference type="OrthoDB" id="4850804at2759"/>
<feature type="region of interest" description="Disordered" evidence="2">
    <location>
        <begin position="365"/>
        <end position="391"/>
    </location>
</feature>
<accession>A0A8H4XGX4</accession>
<organism evidence="4 5">
    <name type="scientific">Fusarium zealandicum</name>
    <dbReference type="NCBI Taxonomy" id="1053134"/>
    <lineage>
        <taxon>Eukaryota</taxon>
        <taxon>Fungi</taxon>
        <taxon>Dikarya</taxon>
        <taxon>Ascomycota</taxon>
        <taxon>Pezizomycotina</taxon>
        <taxon>Sordariomycetes</taxon>
        <taxon>Hypocreomycetidae</taxon>
        <taxon>Hypocreales</taxon>
        <taxon>Nectriaceae</taxon>
        <taxon>Fusarium</taxon>
        <taxon>Fusarium staphyleae species complex</taxon>
    </lineage>
</organism>
<evidence type="ECO:0000256" key="3">
    <source>
        <dbReference type="SAM" id="Phobius"/>
    </source>
</evidence>
<feature type="region of interest" description="Disordered" evidence="2">
    <location>
        <begin position="193"/>
        <end position="214"/>
    </location>
</feature>
<evidence type="ECO:0000256" key="1">
    <source>
        <dbReference type="ARBA" id="ARBA00023242"/>
    </source>
</evidence>
<reference evidence="4" key="2">
    <citation type="submission" date="2020-05" db="EMBL/GenBank/DDBJ databases">
        <authorList>
            <person name="Kim H.-S."/>
            <person name="Proctor R.H."/>
            <person name="Brown D.W."/>
        </authorList>
    </citation>
    <scope>NUCLEOTIDE SEQUENCE</scope>
    <source>
        <strain evidence="4">NRRL 22465</strain>
    </source>
</reference>
<dbReference type="EMBL" id="JABEYC010000713">
    <property type="protein sequence ID" value="KAF4974749.1"/>
    <property type="molecule type" value="Genomic_DNA"/>
</dbReference>